<evidence type="ECO:0000313" key="2">
    <source>
        <dbReference type="EMBL" id="SUZ91267.1"/>
    </source>
</evidence>
<dbReference type="CDD" id="cd07313">
    <property type="entry name" value="terB_like_2"/>
    <property type="match status" value="1"/>
</dbReference>
<sequence>MNNKTDSNQTQLAAACILLSVADADEILEDQELITIGEILQEFFSIDESSVKSLMQHAQEEWKNSTGLFQFGTQLNQYFSHDDKLDFISCVFEVAYADGKLHYLEHHAVKKIANILHLEKNELISAKAEIENYLD</sequence>
<dbReference type="Pfam" id="PF05099">
    <property type="entry name" value="TerB"/>
    <property type="match status" value="1"/>
</dbReference>
<dbReference type="Gene3D" id="1.10.3680.10">
    <property type="entry name" value="TerB-like"/>
    <property type="match status" value="1"/>
</dbReference>
<accession>A0A381RMY4</accession>
<evidence type="ECO:0000259" key="1">
    <source>
        <dbReference type="Pfam" id="PF05099"/>
    </source>
</evidence>
<gene>
    <name evidence="2" type="ORF">METZ01_LOCUS44121</name>
</gene>
<feature type="domain" description="Co-chaperone DjlA N-terminal" evidence="1">
    <location>
        <begin position="11"/>
        <end position="127"/>
    </location>
</feature>
<organism evidence="2">
    <name type="scientific">marine metagenome</name>
    <dbReference type="NCBI Taxonomy" id="408172"/>
    <lineage>
        <taxon>unclassified sequences</taxon>
        <taxon>metagenomes</taxon>
        <taxon>ecological metagenomes</taxon>
    </lineage>
</organism>
<dbReference type="SUPFAM" id="SSF158682">
    <property type="entry name" value="TerB-like"/>
    <property type="match status" value="1"/>
</dbReference>
<dbReference type="AlphaFoldDB" id="A0A381RMY4"/>
<dbReference type="InterPro" id="IPR029024">
    <property type="entry name" value="TerB-like"/>
</dbReference>
<proteinExistence type="predicted"/>
<dbReference type="InterPro" id="IPR007791">
    <property type="entry name" value="DjlA_N"/>
</dbReference>
<name>A0A381RMY4_9ZZZZ</name>
<reference evidence="2" key="1">
    <citation type="submission" date="2018-05" db="EMBL/GenBank/DDBJ databases">
        <authorList>
            <person name="Lanie J.A."/>
            <person name="Ng W.-L."/>
            <person name="Kazmierczak K.M."/>
            <person name="Andrzejewski T.M."/>
            <person name="Davidsen T.M."/>
            <person name="Wayne K.J."/>
            <person name="Tettelin H."/>
            <person name="Glass J.I."/>
            <person name="Rusch D."/>
            <person name="Podicherti R."/>
            <person name="Tsui H.-C.T."/>
            <person name="Winkler M.E."/>
        </authorList>
    </citation>
    <scope>NUCLEOTIDE SEQUENCE</scope>
</reference>
<dbReference type="EMBL" id="UINC01001961">
    <property type="protein sequence ID" value="SUZ91267.1"/>
    <property type="molecule type" value="Genomic_DNA"/>
</dbReference>
<protein>
    <recommendedName>
        <fullName evidence="1">Co-chaperone DjlA N-terminal domain-containing protein</fullName>
    </recommendedName>
</protein>